<dbReference type="Proteomes" id="UP000291591">
    <property type="component" value="Unassembled WGS sequence"/>
</dbReference>
<feature type="region of interest" description="Disordered" evidence="1">
    <location>
        <begin position="1"/>
        <end position="42"/>
    </location>
</feature>
<name>A0A4V2FRB2_PSEST</name>
<organism evidence="2 3">
    <name type="scientific">Pseudonocardia sediminis</name>
    <dbReference type="NCBI Taxonomy" id="1397368"/>
    <lineage>
        <taxon>Bacteria</taxon>
        <taxon>Bacillati</taxon>
        <taxon>Actinomycetota</taxon>
        <taxon>Actinomycetes</taxon>
        <taxon>Pseudonocardiales</taxon>
        <taxon>Pseudonocardiaceae</taxon>
        <taxon>Pseudonocardia</taxon>
    </lineage>
</organism>
<accession>A0A4V2FRB2</accession>
<reference evidence="2 3" key="1">
    <citation type="submission" date="2019-02" db="EMBL/GenBank/DDBJ databases">
        <title>Sequencing the genomes of 1000 actinobacteria strains.</title>
        <authorList>
            <person name="Klenk H.-P."/>
        </authorList>
    </citation>
    <scope>NUCLEOTIDE SEQUENCE [LARGE SCALE GENOMIC DNA]</scope>
    <source>
        <strain evidence="2 3">DSM 45779</strain>
    </source>
</reference>
<evidence type="ECO:0000256" key="1">
    <source>
        <dbReference type="SAM" id="MobiDB-lite"/>
    </source>
</evidence>
<protein>
    <submittedName>
        <fullName evidence="2">Uncharacterized protein</fullName>
    </submittedName>
</protein>
<feature type="compositionally biased region" description="Basic and acidic residues" evidence="1">
    <location>
        <begin position="32"/>
        <end position="42"/>
    </location>
</feature>
<evidence type="ECO:0000313" key="3">
    <source>
        <dbReference type="Proteomes" id="UP000291591"/>
    </source>
</evidence>
<dbReference type="EMBL" id="SHKL01000001">
    <property type="protein sequence ID" value="RZT87490.1"/>
    <property type="molecule type" value="Genomic_DNA"/>
</dbReference>
<keyword evidence="3" id="KW-1185">Reference proteome</keyword>
<dbReference type="AlphaFoldDB" id="A0A4V2FRB2"/>
<proteinExistence type="predicted"/>
<gene>
    <name evidence="2" type="ORF">EV383_4415</name>
</gene>
<comment type="caution">
    <text evidence="2">The sequence shown here is derived from an EMBL/GenBank/DDBJ whole genome shotgun (WGS) entry which is preliminary data.</text>
</comment>
<evidence type="ECO:0000313" key="2">
    <source>
        <dbReference type="EMBL" id="RZT87490.1"/>
    </source>
</evidence>
<sequence length="42" mass="4943">MNLHEERYSGSDADPMSAPYLSRLDEEDEDWERTWGPRDQAS</sequence>